<feature type="region of interest" description="Disordered" evidence="1">
    <location>
        <begin position="119"/>
        <end position="139"/>
    </location>
</feature>
<keyword evidence="2" id="KW-0732">Signal</keyword>
<accession>A0A918MQY0</accession>
<evidence type="ECO:0000313" key="3">
    <source>
        <dbReference type="EMBL" id="GGW45405.1"/>
    </source>
</evidence>
<gene>
    <name evidence="3" type="ORF">GCM10007383_32220</name>
</gene>
<proteinExistence type="predicted"/>
<comment type="caution">
    <text evidence="3">The sequence shown here is derived from an EMBL/GenBank/DDBJ whole genome shotgun (WGS) entry which is preliminary data.</text>
</comment>
<protein>
    <recommendedName>
        <fullName evidence="5">Lipoprotein</fullName>
    </recommendedName>
</protein>
<name>A0A918MQY0_9FLAO</name>
<feature type="chain" id="PRO_5037087909" description="Lipoprotein" evidence="2">
    <location>
        <begin position="17"/>
        <end position="161"/>
    </location>
</feature>
<feature type="region of interest" description="Disordered" evidence="1">
    <location>
        <begin position="27"/>
        <end position="79"/>
    </location>
</feature>
<feature type="signal peptide" evidence="2">
    <location>
        <begin position="1"/>
        <end position="16"/>
    </location>
</feature>
<dbReference type="Proteomes" id="UP000634668">
    <property type="component" value="Unassembled WGS sequence"/>
</dbReference>
<dbReference type="AlphaFoldDB" id="A0A918MQY0"/>
<organism evidence="3 4">
    <name type="scientific">Arenibacter certesii</name>
    <dbReference type="NCBI Taxonomy" id="228955"/>
    <lineage>
        <taxon>Bacteria</taxon>
        <taxon>Pseudomonadati</taxon>
        <taxon>Bacteroidota</taxon>
        <taxon>Flavobacteriia</taxon>
        <taxon>Flavobacteriales</taxon>
        <taxon>Flavobacteriaceae</taxon>
        <taxon>Arenibacter</taxon>
    </lineage>
</organism>
<reference evidence="3" key="1">
    <citation type="journal article" date="2014" name="Int. J. Syst. Evol. Microbiol.">
        <title>Complete genome sequence of Corynebacterium casei LMG S-19264T (=DSM 44701T), isolated from a smear-ripened cheese.</title>
        <authorList>
            <consortium name="US DOE Joint Genome Institute (JGI-PGF)"/>
            <person name="Walter F."/>
            <person name="Albersmeier A."/>
            <person name="Kalinowski J."/>
            <person name="Ruckert C."/>
        </authorList>
    </citation>
    <scope>NUCLEOTIDE SEQUENCE</scope>
    <source>
        <strain evidence="3">KCTC 12113</strain>
    </source>
</reference>
<evidence type="ECO:0000313" key="4">
    <source>
        <dbReference type="Proteomes" id="UP000634668"/>
    </source>
</evidence>
<reference evidence="3" key="2">
    <citation type="submission" date="2020-09" db="EMBL/GenBank/DDBJ databases">
        <authorList>
            <person name="Sun Q."/>
            <person name="Kim S."/>
        </authorList>
    </citation>
    <scope>NUCLEOTIDE SEQUENCE</scope>
    <source>
        <strain evidence="3">KCTC 12113</strain>
    </source>
</reference>
<evidence type="ECO:0008006" key="5">
    <source>
        <dbReference type="Google" id="ProtNLM"/>
    </source>
</evidence>
<dbReference type="RefSeq" id="WP_026814387.1">
    <property type="nucleotide sequence ID" value="NZ_BMWP01000027.1"/>
</dbReference>
<dbReference type="EMBL" id="BMWP01000027">
    <property type="protein sequence ID" value="GGW45405.1"/>
    <property type="molecule type" value="Genomic_DNA"/>
</dbReference>
<evidence type="ECO:0000256" key="2">
    <source>
        <dbReference type="SAM" id="SignalP"/>
    </source>
</evidence>
<evidence type="ECO:0000256" key="1">
    <source>
        <dbReference type="SAM" id="MobiDB-lite"/>
    </source>
</evidence>
<keyword evidence="4" id="KW-1185">Reference proteome</keyword>
<sequence length="161" mass="17980">MKKYVLVLGISFALMAQIGCKSSKATQNAQKKESMNMATTKGSQAAQSSKASEKEVVEEDNTTNLVQGYNGSTGSNVNVNSASLEVPITTKEDFAKMYTELNMTDNQIKRLESAIKEFEDKQRNAPNGKMMGTISSERERQLKQILSDEQYSSYEQWKKNN</sequence>
<feature type="compositionally biased region" description="Low complexity" evidence="1">
    <location>
        <begin position="70"/>
        <end position="79"/>
    </location>
</feature>